<dbReference type="EMBL" id="LAZR01034356">
    <property type="protein sequence ID" value="KKL45519.1"/>
    <property type="molecule type" value="Genomic_DNA"/>
</dbReference>
<dbReference type="AlphaFoldDB" id="A0A0F9C8M8"/>
<proteinExistence type="predicted"/>
<evidence type="ECO:0000313" key="1">
    <source>
        <dbReference type="EMBL" id="KKL45519.1"/>
    </source>
</evidence>
<feature type="non-terminal residue" evidence="1">
    <location>
        <position position="1"/>
    </location>
</feature>
<accession>A0A0F9C8M8</accession>
<reference evidence="1" key="1">
    <citation type="journal article" date="2015" name="Nature">
        <title>Complex archaea that bridge the gap between prokaryotes and eukaryotes.</title>
        <authorList>
            <person name="Spang A."/>
            <person name="Saw J.H."/>
            <person name="Jorgensen S.L."/>
            <person name="Zaremba-Niedzwiedzka K."/>
            <person name="Martijn J."/>
            <person name="Lind A.E."/>
            <person name="van Eijk R."/>
            <person name="Schleper C."/>
            <person name="Guy L."/>
            <person name="Ettema T.J."/>
        </authorList>
    </citation>
    <scope>NUCLEOTIDE SEQUENCE</scope>
</reference>
<sequence length="350" mass="36577">IGHLDFVDNLATPAAATAIFSDGTDMFVNTGGGVVNLTNVGEVNTASNVGGAAEVFKQKVGVDLEFRTLVGGTDIQIVQTADNLTLNFNGTTGEVNTGSNVGTGLGKVFKQKSGVDLEFKSILAGANISVTNGTDDVQITSTSDGNQDATPFVDPTSGNPLVSTDVYMSNSKQGLVVSNTTNEQEDTMVYVPIYLGRTINIDRLAWVKADAVNVGDITWTIGIYDSVNVSPNVGANYPGDLIVSGGRSNDSTEGIKFIGISPTTFSPGLYWLGFLITNISTAAVLVTSARHETANANCVGYFISSDANDRLDNILGYTEAETSIPSSAPPDMAILGANPMAVFYRVNTVS</sequence>
<organism evidence="1">
    <name type="scientific">marine sediment metagenome</name>
    <dbReference type="NCBI Taxonomy" id="412755"/>
    <lineage>
        <taxon>unclassified sequences</taxon>
        <taxon>metagenomes</taxon>
        <taxon>ecological metagenomes</taxon>
    </lineage>
</organism>
<comment type="caution">
    <text evidence="1">The sequence shown here is derived from an EMBL/GenBank/DDBJ whole genome shotgun (WGS) entry which is preliminary data.</text>
</comment>
<name>A0A0F9C8M8_9ZZZZ</name>
<gene>
    <name evidence="1" type="ORF">LCGC14_2354890</name>
</gene>
<protein>
    <submittedName>
        <fullName evidence="1">Uncharacterized protein</fullName>
    </submittedName>
</protein>